<keyword evidence="3" id="KW-1003">Cell membrane</keyword>
<evidence type="ECO:0000256" key="8">
    <source>
        <dbReference type="ARBA" id="ARBA00022989"/>
    </source>
</evidence>
<protein>
    <submittedName>
        <fullName evidence="15">Receptor-like protein EIX2</fullName>
    </submittedName>
</protein>
<dbReference type="GO" id="GO:0051707">
    <property type="term" value="P:response to other organism"/>
    <property type="evidence" value="ECO:0007669"/>
    <property type="project" value="UniProtKB-ARBA"/>
</dbReference>
<dbReference type="SMART" id="SM00369">
    <property type="entry name" value="LRR_TYP"/>
    <property type="match status" value="14"/>
</dbReference>
<evidence type="ECO:0000256" key="1">
    <source>
        <dbReference type="ARBA" id="ARBA00004251"/>
    </source>
</evidence>
<keyword evidence="9 12" id="KW-0472">Membrane</keyword>
<dbReference type="EMBL" id="JAUIZM010000001">
    <property type="protein sequence ID" value="KAK1400597.1"/>
    <property type="molecule type" value="Genomic_DNA"/>
</dbReference>
<keyword evidence="11" id="KW-0325">Glycoprotein</keyword>
<keyword evidence="10 15" id="KW-0675">Receptor</keyword>
<dbReference type="PROSITE" id="PS51450">
    <property type="entry name" value="LRR"/>
    <property type="match status" value="2"/>
</dbReference>
<feature type="signal peptide" evidence="13">
    <location>
        <begin position="1"/>
        <end position="24"/>
    </location>
</feature>
<evidence type="ECO:0000256" key="6">
    <source>
        <dbReference type="ARBA" id="ARBA00022729"/>
    </source>
</evidence>
<keyword evidence="5 12" id="KW-0812">Transmembrane</keyword>
<dbReference type="SUPFAM" id="SSF52058">
    <property type="entry name" value="L domain-like"/>
    <property type="match status" value="3"/>
</dbReference>
<evidence type="ECO:0000256" key="4">
    <source>
        <dbReference type="ARBA" id="ARBA00022614"/>
    </source>
</evidence>
<evidence type="ECO:0000256" key="9">
    <source>
        <dbReference type="ARBA" id="ARBA00023136"/>
    </source>
</evidence>
<dbReference type="InterPro" id="IPR032675">
    <property type="entry name" value="LRR_dom_sf"/>
</dbReference>
<evidence type="ECO:0000259" key="14">
    <source>
        <dbReference type="Pfam" id="PF08263"/>
    </source>
</evidence>
<dbReference type="SMART" id="SM00365">
    <property type="entry name" value="LRR_SD22"/>
    <property type="match status" value="7"/>
</dbReference>
<dbReference type="PRINTS" id="PR00019">
    <property type="entry name" value="LEURICHRPT"/>
</dbReference>
<dbReference type="FunFam" id="3.80.10.10:FF:000213">
    <property type="entry name" value="Tyrosine-sulfated glycopeptide receptor 1"/>
    <property type="match status" value="1"/>
</dbReference>
<dbReference type="PANTHER" id="PTHR48063:SF103">
    <property type="entry name" value="LEUCINE-RICH RECEPTOR-LIKE KINASE FAMILY PROTEIN"/>
    <property type="match status" value="1"/>
</dbReference>
<evidence type="ECO:0000256" key="12">
    <source>
        <dbReference type="SAM" id="Phobius"/>
    </source>
</evidence>
<comment type="similarity">
    <text evidence="2">Belongs to the RLP family.</text>
</comment>
<dbReference type="FunFam" id="3.80.10.10:FF:000383">
    <property type="entry name" value="Leucine-rich repeat receptor protein kinase EMS1"/>
    <property type="match status" value="1"/>
</dbReference>
<feature type="chain" id="PRO_5041996930" evidence="13">
    <location>
        <begin position="25"/>
        <end position="1067"/>
    </location>
</feature>
<dbReference type="Pfam" id="PF08263">
    <property type="entry name" value="LRRNT_2"/>
    <property type="match status" value="1"/>
</dbReference>
<evidence type="ECO:0000256" key="10">
    <source>
        <dbReference type="ARBA" id="ARBA00023170"/>
    </source>
</evidence>
<name>A0AAD8JA80_9APIA</name>
<dbReference type="PANTHER" id="PTHR48063">
    <property type="entry name" value="LRR RECEPTOR-LIKE KINASE"/>
    <property type="match status" value="1"/>
</dbReference>
<dbReference type="Gene3D" id="3.80.10.10">
    <property type="entry name" value="Ribonuclease Inhibitor"/>
    <property type="match status" value="6"/>
</dbReference>
<dbReference type="InterPro" id="IPR003591">
    <property type="entry name" value="Leu-rich_rpt_typical-subtyp"/>
</dbReference>
<keyword evidence="8 12" id="KW-1133">Transmembrane helix</keyword>
<dbReference type="SUPFAM" id="SSF52047">
    <property type="entry name" value="RNI-like"/>
    <property type="match status" value="1"/>
</dbReference>
<reference evidence="15" key="1">
    <citation type="submission" date="2023-02" db="EMBL/GenBank/DDBJ databases">
        <title>Genome of toxic invasive species Heracleum sosnowskyi carries increased number of genes despite the absence of recent whole-genome duplications.</title>
        <authorList>
            <person name="Schelkunov M."/>
            <person name="Shtratnikova V."/>
            <person name="Makarenko M."/>
            <person name="Klepikova A."/>
            <person name="Omelchenko D."/>
            <person name="Novikova G."/>
            <person name="Obukhova E."/>
            <person name="Bogdanov V."/>
            <person name="Penin A."/>
            <person name="Logacheva M."/>
        </authorList>
    </citation>
    <scope>NUCLEOTIDE SEQUENCE</scope>
    <source>
        <strain evidence="15">Hsosn_3</strain>
        <tissue evidence="15">Leaf</tissue>
    </source>
</reference>
<dbReference type="InterPro" id="IPR013210">
    <property type="entry name" value="LRR_N_plant-typ"/>
</dbReference>
<evidence type="ECO:0000313" key="15">
    <source>
        <dbReference type="EMBL" id="KAK1400597.1"/>
    </source>
</evidence>
<dbReference type="FunFam" id="3.80.10.10:FF:000041">
    <property type="entry name" value="LRR receptor-like serine/threonine-protein kinase ERECTA"/>
    <property type="match status" value="2"/>
</dbReference>
<evidence type="ECO:0000256" key="11">
    <source>
        <dbReference type="ARBA" id="ARBA00023180"/>
    </source>
</evidence>
<reference evidence="15" key="2">
    <citation type="submission" date="2023-05" db="EMBL/GenBank/DDBJ databases">
        <authorList>
            <person name="Schelkunov M.I."/>
        </authorList>
    </citation>
    <scope>NUCLEOTIDE SEQUENCE</scope>
    <source>
        <strain evidence="15">Hsosn_3</strain>
        <tissue evidence="15">Leaf</tissue>
    </source>
</reference>
<dbReference type="InterPro" id="IPR046956">
    <property type="entry name" value="RLP23-like"/>
</dbReference>
<dbReference type="FunFam" id="3.80.10.10:FF:001347">
    <property type="entry name" value="LRR receptor-like serine/threonine-protein kinase GSO2"/>
    <property type="match status" value="1"/>
</dbReference>
<comment type="subcellular location">
    <subcellularLocation>
        <location evidence="1">Cell membrane</location>
        <topology evidence="1">Single-pass type I membrane protein</topology>
    </subcellularLocation>
</comment>
<keyword evidence="16" id="KW-1185">Reference proteome</keyword>
<gene>
    <name evidence="15" type="ORF">POM88_000202</name>
</gene>
<accession>A0AAD8JA80</accession>
<comment type="caution">
    <text evidence="15">The sequence shown here is derived from an EMBL/GenBank/DDBJ whole genome shotgun (WGS) entry which is preliminary data.</text>
</comment>
<feature type="transmembrane region" description="Helical" evidence="12">
    <location>
        <begin position="1014"/>
        <end position="1033"/>
    </location>
</feature>
<dbReference type="InterPro" id="IPR001611">
    <property type="entry name" value="Leu-rich_rpt"/>
</dbReference>
<keyword evidence="4" id="KW-0433">Leucine-rich repeat</keyword>
<evidence type="ECO:0000313" key="16">
    <source>
        <dbReference type="Proteomes" id="UP001237642"/>
    </source>
</evidence>
<evidence type="ECO:0000256" key="13">
    <source>
        <dbReference type="SAM" id="SignalP"/>
    </source>
</evidence>
<proteinExistence type="inferred from homology"/>
<feature type="domain" description="Leucine-rich repeat-containing N-terminal plant-type" evidence="14">
    <location>
        <begin position="38"/>
        <end position="75"/>
    </location>
</feature>
<evidence type="ECO:0000256" key="5">
    <source>
        <dbReference type="ARBA" id="ARBA00022692"/>
    </source>
</evidence>
<evidence type="ECO:0000256" key="2">
    <source>
        <dbReference type="ARBA" id="ARBA00009592"/>
    </source>
</evidence>
<dbReference type="Pfam" id="PF13855">
    <property type="entry name" value="LRR_8"/>
    <property type="match status" value="4"/>
</dbReference>
<evidence type="ECO:0000256" key="3">
    <source>
        <dbReference type="ARBA" id="ARBA00022475"/>
    </source>
</evidence>
<organism evidence="15 16">
    <name type="scientific">Heracleum sosnowskyi</name>
    <dbReference type="NCBI Taxonomy" id="360622"/>
    <lineage>
        <taxon>Eukaryota</taxon>
        <taxon>Viridiplantae</taxon>
        <taxon>Streptophyta</taxon>
        <taxon>Embryophyta</taxon>
        <taxon>Tracheophyta</taxon>
        <taxon>Spermatophyta</taxon>
        <taxon>Magnoliopsida</taxon>
        <taxon>eudicotyledons</taxon>
        <taxon>Gunneridae</taxon>
        <taxon>Pentapetalae</taxon>
        <taxon>asterids</taxon>
        <taxon>campanulids</taxon>
        <taxon>Apiales</taxon>
        <taxon>Apiaceae</taxon>
        <taxon>Apioideae</taxon>
        <taxon>apioid superclade</taxon>
        <taxon>Tordylieae</taxon>
        <taxon>Tordyliinae</taxon>
        <taxon>Heracleum</taxon>
    </lineage>
</organism>
<dbReference type="Pfam" id="PF00560">
    <property type="entry name" value="LRR_1"/>
    <property type="match status" value="7"/>
</dbReference>
<keyword evidence="7" id="KW-0677">Repeat</keyword>
<dbReference type="Proteomes" id="UP001237642">
    <property type="component" value="Unassembled WGS sequence"/>
</dbReference>
<dbReference type="GO" id="GO:0006952">
    <property type="term" value="P:defense response"/>
    <property type="evidence" value="ECO:0007669"/>
    <property type="project" value="UniProtKB-ARBA"/>
</dbReference>
<sequence>MMNAIHPLHVIVALILLLCMKTSSLVSKDSNIIKCIEREREALLLFKQGVNDGELLNSWNKEEENCCKWEGVGCDNHTGHVTQLDLSFLHSPLIINFTGISTNGSFPYQIGNLSNLHYLSLRSNDFSGPIPKFIGSLNSLRYLDLSHNSFEGPIPHELGNLSQLQYLNLNSEFSGITLVVRKFDWLFNLSSLTHLDLSGTIVAPSIIWVSLIQRIPSISLMRLEQCKLLAPSCTLDNFSSSISNLHLQGNNINSSIFNCLSHLGGSLEVLDLSYNDLKGRIPQSFGHMTSLTHLNLQHNFLNGPIPNSFGRMTALTYLDLSSNQLSQAIPNSFGCMTALTFLYLSSNQLHGEFPNSLQNLSNLKVVDFSFNNLTGSLPDFTLLSSLTELVVKFNQLDGYLPTVFEKHSALQILDLSNNHLKGSVPDFTGLSSLESLDLHHNEFFGNLPNFTGLSSLSDLHLSNNEFSGSLPDFTGCSSLKVLHLDKNKFTEWGAQSTGSLSSLTELDLSMNSIESTITETHLSNLSSLKHLSASYNSLTFEFSSEWLLPFQIDSLYLSSCKLGPKFPNWIRNQHRISSLDISHNQISDTIPIWFWNITTEMGLLNLSSNEIRGKFSYVPHEIALIDLSSNYFDGPLPPIPADCGEINLSKNKFSGTLFSLGIVEDRGFTRSASFGPVFLDISHNQLFGALPDCWMLLPSLVFLNLGYNNFSGRIPTSIGNLGSLGALILRKNKLYGKLPASLRNCRSLGFADFSFNKLSGEVPSWIGEDLPHLYALILKANRFYGSLPIEICHLSNLHFLDLSMNRISGTVPTCFGNFTAMIRKGKEGVEHIYESRHPVLQSPSEYSYTYFDDVLARWKGQEYEYGSNFAYLKMIDLSTNNLTGEIPIGITRLVELKGLNLSGNRFYGEVPVEIGELKVLESLDLSTNKFSGEIPSSMSGLYFLAFLNLSNNNFSGKIPSGTQLQGFNTSTYEGNTELCGKPLTNICPVDNIGPSSGEYEVDEDSSEYKRWLCIGGVLGFSTSFWGIIGTLVLNQRWRHAYYLSLYKLKERFYVAIAVHIGKLQRKV</sequence>
<dbReference type="AlphaFoldDB" id="A0AAD8JA80"/>
<keyword evidence="6 13" id="KW-0732">Signal</keyword>
<dbReference type="GO" id="GO:0005886">
    <property type="term" value="C:plasma membrane"/>
    <property type="evidence" value="ECO:0007669"/>
    <property type="project" value="UniProtKB-SubCell"/>
</dbReference>
<evidence type="ECO:0000256" key="7">
    <source>
        <dbReference type="ARBA" id="ARBA00022737"/>
    </source>
</evidence>